<dbReference type="EMBL" id="JAACJL010000015">
    <property type="protein sequence ID" value="KAF4621184.1"/>
    <property type="molecule type" value="Genomic_DNA"/>
</dbReference>
<feature type="compositionally biased region" description="Basic and acidic residues" evidence="1">
    <location>
        <begin position="147"/>
        <end position="159"/>
    </location>
</feature>
<comment type="caution">
    <text evidence="2">The sequence shown here is derived from an EMBL/GenBank/DDBJ whole genome shotgun (WGS) entry which is preliminary data.</text>
</comment>
<evidence type="ECO:0000256" key="1">
    <source>
        <dbReference type="SAM" id="MobiDB-lite"/>
    </source>
</evidence>
<organism evidence="2 3">
    <name type="scientific">Agrocybe pediades</name>
    <dbReference type="NCBI Taxonomy" id="84607"/>
    <lineage>
        <taxon>Eukaryota</taxon>
        <taxon>Fungi</taxon>
        <taxon>Dikarya</taxon>
        <taxon>Basidiomycota</taxon>
        <taxon>Agaricomycotina</taxon>
        <taxon>Agaricomycetes</taxon>
        <taxon>Agaricomycetidae</taxon>
        <taxon>Agaricales</taxon>
        <taxon>Agaricineae</taxon>
        <taxon>Strophariaceae</taxon>
        <taxon>Agrocybe</taxon>
    </lineage>
</organism>
<accession>A0A8H4R0N6</accession>
<proteinExistence type="predicted"/>
<dbReference type="AlphaFoldDB" id="A0A8H4R0N6"/>
<keyword evidence="3" id="KW-1185">Reference proteome</keyword>
<feature type="region of interest" description="Disordered" evidence="1">
    <location>
        <begin position="135"/>
        <end position="177"/>
    </location>
</feature>
<reference evidence="2 3" key="1">
    <citation type="submission" date="2019-12" db="EMBL/GenBank/DDBJ databases">
        <authorList>
            <person name="Floudas D."/>
            <person name="Bentzer J."/>
            <person name="Ahren D."/>
            <person name="Johansson T."/>
            <person name="Persson P."/>
            <person name="Tunlid A."/>
        </authorList>
    </citation>
    <scope>NUCLEOTIDE SEQUENCE [LARGE SCALE GENOMIC DNA]</scope>
    <source>
        <strain evidence="2 3">CBS 102.39</strain>
    </source>
</reference>
<gene>
    <name evidence="2" type="ORF">D9613_001135</name>
</gene>
<evidence type="ECO:0000313" key="3">
    <source>
        <dbReference type="Proteomes" id="UP000521872"/>
    </source>
</evidence>
<dbReference type="Proteomes" id="UP000521872">
    <property type="component" value="Unassembled WGS sequence"/>
</dbReference>
<name>A0A8H4R0N6_9AGAR</name>
<protein>
    <submittedName>
        <fullName evidence="2">Uncharacterized protein</fullName>
    </submittedName>
</protein>
<evidence type="ECO:0000313" key="2">
    <source>
        <dbReference type="EMBL" id="KAF4621184.1"/>
    </source>
</evidence>
<sequence length="258" mass="29920">MSMHKPKHSTQLPKGLPINLGYFTVDKENPLKKYYNPVNIPVRQINHYSINTFEAFRNNFSSTELDASEPVRTTRTALKRNNLKVYNMVNQLDWFDAALSDEGVRSWIDDRLKEGENIYLVLGYMLLDRVTVQAKSDEQLTPPSASDEERPTVLERGVDDQSSGSQQPPGNSRQPRMSLHATFEGDTIYAVEYQKLKFGSFLRRRNVERAQFPYKSGHRWTMMEYEKDEVGDLFQPEQPPKEWKRWSKKIGKIDIGAV</sequence>
<feature type="compositionally biased region" description="Low complexity" evidence="1">
    <location>
        <begin position="161"/>
        <end position="176"/>
    </location>
</feature>